<sequence>MGVENLVGSMDNEEYRQINDDEKSEYLDDDGKVSNGEIKIAYDRNKNGKGERNDAAESDKSEKSDNSAVKEGATSVGETHAKKERGSRSKSRSISSKHRRRRRRRSSSSSTRTASTKSRSRSRSRSRTKSHSRSRSPRRAGSRSRSRSRRKSLKKKARRISHSYSRSRSPTRRRKVSRSRSPRRRPTRSSSSSSRDTYGSFKAMSPARPVYEYPCRKCDRDFETIRELCEHEIRAHGACFPCPHCEKQASSVQKLCEHMKRRHSDYRLLCDFCKDDFGGKISGAKDSNWEEFRDHIYKECLKEKIYLADRQRGRSAGVAQRGRGRCPHGPPVKCKNFPNCPGEKCYYFHGYCRYDKLCVKKECPFDHTDRPRICLSCLRDYKFSCECVMPAGGLKCLRGTADNDDHQQQHHLRLRDYKESPQTVPENIEYKLHVTGLRKKRLWILLSGLMVLTI</sequence>
<dbReference type="PANTHER" id="PTHR23148:SF0">
    <property type="entry name" value="SERINE_ARGININE REPETITIVE MATRIX PROTEIN 1"/>
    <property type="match status" value="1"/>
</dbReference>
<feature type="compositionally biased region" description="Basic residues" evidence="2">
    <location>
        <begin position="169"/>
        <end position="187"/>
    </location>
</feature>
<dbReference type="AlphaFoldDB" id="A0A498SLI3"/>
<evidence type="ECO:0000256" key="1">
    <source>
        <dbReference type="PROSITE-ProRule" id="PRU00042"/>
    </source>
</evidence>
<reference evidence="4 5" key="1">
    <citation type="submission" date="2018-08" db="EMBL/GenBank/DDBJ databases">
        <authorList>
            <person name="Laetsch R D."/>
            <person name="Stevens L."/>
            <person name="Kumar S."/>
            <person name="Blaxter L. M."/>
        </authorList>
    </citation>
    <scope>NUCLEOTIDE SEQUENCE [LARGE SCALE GENOMIC DNA]</scope>
</reference>
<dbReference type="PROSITE" id="PS50157">
    <property type="entry name" value="ZINC_FINGER_C2H2_2"/>
    <property type="match status" value="2"/>
</dbReference>
<dbReference type="GO" id="GO:0008270">
    <property type="term" value="F:zinc ion binding"/>
    <property type="evidence" value="ECO:0007669"/>
    <property type="project" value="UniProtKB-KW"/>
</dbReference>
<feature type="compositionally biased region" description="Basic and acidic residues" evidence="2">
    <location>
        <begin position="13"/>
        <end position="32"/>
    </location>
</feature>
<feature type="compositionally biased region" description="Basic residues" evidence="2">
    <location>
        <begin position="88"/>
        <end position="106"/>
    </location>
</feature>
<keyword evidence="1" id="KW-0479">Metal-binding</keyword>
<evidence type="ECO:0000259" key="3">
    <source>
        <dbReference type="PROSITE" id="PS50157"/>
    </source>
</evidence>
<dbReference type="GO" id="GO:0048024">
    <property type="term" value="P:regulation of mRNA splicing, via spliceosome"/>
    <property type="evidence" value="ECO:0007669"/>
    <property type="project" value="TreeGrafter"/>
</dbReference>
<dbReference type="Gene3D" id="3.30.160.60">
    <property type="entry name" value="Classic Zinc Finger"/>
    <property type="match status" value="1"/>
</dbReference>
<dbReference type="GO" id="GO:0003723">
    <property type="term" value="F:RNA binding"/>
    <property type="evidence" value="ECO:0007669"/>
    <property type="project" value="TreeGrafter"/>
</dbReference>
<dbReference type="PANTHER" id="PTHR23148">
    <property type="entry name" value="SERINE/ARGININE REGULATED NUCLEAR MATRIX PROTEIN"/>
    <property type="match status" value="1"/>
</dbReference>
<keyword evidence="1" id="KW-0862">Zinc</keyword>
<keyword evidence="5" id="KW-1185">Reference proteome</keyword>
<organism evidence="4 5">
    <name type="scientific">Acanthocheilonema viteae</name>
    <name type="common">Filarial nematode worm</name>
    <name type="synonym">Dipetalonema viteae</name>
    <dbReference type="NCBI Taxonomy" id="6277"/>
    <lineage>
        <taxon>Eukaryota</taxon>
        <taxon>Metazoa</taxon>
        <taxon>Ecdysozoa</taxon>
        <taxon>Nematoda</taxon>
        <taxon>Chromadorea</taxon>
        <taxon>Rhabditida</taxon>
        <taxon>Spirurina</taxon>
        <taxon>Spiruromorpha</taxon>
        <taxon>Filarioidea</taxon>
        <taxon>Onchocercidae</taxon>
        <taxon>Acanthocheilonema</taxon>
    </lineage>
</organism>
<proteinExistence type="predicted"/>
<feature type="compositionally biased region" description="Basic and acidic residues" evidence="2">
    <location>
        <begin position="40"/>
        <end position="65"/>
    </location>
</feature>
<gene>
    <name evidence="4" type="ORF">NAV_LOCUS4791</name>
</gene>
<dbReference type="InterPro" id="IPR013087">
    <property type="entry name" value="Znf_C2H2_type"/>
</dbReference>
<accession>A0A498SLI3</accession>
<feature type="compositionally biased region" description="Low complexity" evidence="2">
    <location>
        <begin position="107"/>
        <end position="117"/>
    </location>
</feature>
<dbReference type="EMBL" id="UPTC01000758">
    <property type="protein sequence ID" value="VBB30000.1"/>
    <property type="molecule type" value="Genomic_DNA"/>
</dbReference>
<dbReference type="SMART" id="SM00355">
    <property type="entry name" value="ZnF_C2H2"/>
    <property type="match status" value="2"/>
</dbReference>
<feature type="non-terminal residue" evidence="4">
    <location>
        <position position="454"/>
    </location>
</feature>
<evidence type="ECO:0000256" key="2">
    <source>
        <dbReference type="SAM" id="MobiDB-lite"/>
    </source>
</evidence>
<keyword evidence="1" id="KW-0863">Zinc-finger</keyword>
<dbReference type="STRING" id="6277.A0A498SLI3"/>
<dbReference type="InterPro" id="IPR052225">
    <property type="entry name" value="Ser/Arg_repetitive_matrix"/>
</dbReference>
<dbReference type="GO" id="GO:0005681">
    <property type="term" value="C:spliceosomal complex"/>
    <property type="evidence" value="ECO:0007669"/>
    <property type="project" value="TreeGrafter"/>
</dbReference>
<evidence type="ECO:0000313" key="5">
    <source>
        <dbReference type="Proteomes" id="UP000276991"/>
    </source>
</evidence>
<feature type="domain" description="C2H2-type" evidence="3">
    <location>
        <begin position="240"/>
        <end position="268"/>
    </location>
</feature>
<feature type="region of interest" description="Disordered" evidence="2">
    <location>
        <begin position="1"/>
        <end position="202"/>
    </location>
</feature>
<feature type="domain" description="C2H2-type" evidence="3">
    <location>
        <begin position="213"/>
        <end position="241"/>
    </location>
</feature>
<dbReference type="Proteomes" id="UP000276991">
    <property type="component" value="Unassembled WGS sequence"/>
</dbReference>
<dbReference type="PROSITE" id="PS00028">
    <property type="entry name" value="ZINC_FINGER_C2H2_1"/>
    <property type="match status" value="1"/>
</dbReference>
<protein>
    <recommendedName>
        <fullName evidence="3">C2H2-type domain-containing protein</fullName>
    </recommendedName>
</protein>
<name>A0A498SLI3_ACAVI</name>
<dbReference type="OrthoDB" id="5589010at2759"/>
<feature type="compositionally biased region" description="Basic residues" evidence="2">
    <location>
        <begin position="118"/>
        <end position="161"/>
    </location>
</feature>
<evidence type="ECO:0000313" key="4">
    <source>
        <dbReference type="EMBL" id="VBB30000.1"/>
    </source>
</evidence>